<evidence type="ECO:0000256" key="3">
    <source>
        <dbReference type="ARBA" id="ARBA00022840"/>
    </source>
</evidence>
<dbReference type="GO" id="GO:0005524">
    <property type="term" value="F:ATP binding"/>
    <property type="evidence" value="ECO:0007669"/>
    <property type="project" value="UniProtKB-KW"/>
</dbReference>
<dbReference type="Pfam" id="PF03133">
    <property type="entry name" value="TTL"/>
    <property type="match status" value="1"/>
</dbReference>
<dbReference type="PROSITE" id="PS51221">
    <property type="entry name" value="TTL"/>
    <property type="match status" value="1"/>
</dbReference>
<protein>
    <recommendedName>
        <fullName evidence="6">Tubulin polyglutamylase TTLL4</fullName>
    </recommendedName>
</protein>
<evidence type="ECO:0008006" key="6">
    <source>
        <dbReference type="Google" id="ProtNLM"/>
    </source>
</evidence>
<evidence type="ECO:0000256" key="2">
    <source>
        <dbReference type="ARBA" id="ARBA00022741"/>
    </source>
</evidence>
<dbReference type="GO" id="GO:0016874">
    <property type="term" value="F:ligase activity"/>
    <property type="evidence" value="ECO:0007669"/>
    <property type="project" value="UniProtKB-KW"/>
</dbReference>
<dbReference type="PANTHER" id="PTHR12241:SF162">
    <property type="entry name" value="TUBULIN MONOGLUTAMYLASE TTLL4"/>
    <property type="match status" value="1"/>
</dbReference>
<keyword evidence="1" id="KW-0436">Ligase</keyword>
<evidence type="ECO:0000313" key="4">
    <source>
        <dbReference type="EMBL" id="KAL0183971.1"/>
    </source>
</evidence>
<evidence type="ECO:0000313" key="5">
    <source>
        <dbReference type="Proteomes" id="UP001529510"/>
    </source>
</evidence>
<name>A0ABD0QCR6_CIRMR</name>
<feature type="non-terminal residue" evidence="4">
    <location>
        <position position="1"/>
    </location>
</feature>
<keyword evidence="2" id="KW-0547">Nucleotide-binding</keyword>
<dbReference type="Proteomes" id="UP001529510">
    <property type="component" value="Unassembled WGS sequence"/>
</dbReference>
<dbReference type="SUPFAM" id="SSF56059">
    <property type="entry name" value="Glutathione synthetase ATP-binding domain-like"/>
    <property type="match status" value="1"/>
</dbReference>
<sequence>IGRKDRLWRNLSKMQARFGKREFGFFPRSFILPQDIKLLRKAWDDGGSKQKWIVKPPASARGIGIQVIHKWSQMPRKRPLLVQKYLHKPYLISGNKFDLRIYVYVTSYDPLRVYIFNDGL</sequence>
<dbReference type="PANTHER" id="PTHR12241">
    <property type="entry name" value="TUBULIN POLYGLUTAMYLASE"/>
    <property type="match status" value="1"/>
</dbReference>
<feature type="non-terminal residue" evidence="4">
    <location>
        <position position="120"/>
    </location>
</feature>
<evidence type="ECO:0000256" key="1">
    <source>
        <dbReference type="ARBA" id="ARBA00022598"/>
    </source>
</evidence>
<keyword evidence="5" id="KW-1185">Reference proteome</keyword>
<accession>A0ABD0QCR6</accession>
<proteinExistence type="predicted"/>
<dbReference type="AlphaFoldDB" id="A0ABD0QCR6"/>
<keyword evidence="3" id="KW-0067">ATP-binding</keyword>
<organism evidence="4 5">
    <name type="scientific">Cirrhinus mrigala</name>
    <name type="common">Mrigala</name>
    <dbReference type="NCBI Taxonomy" id="683832"/>
    <lineage>
        <taxon>Eukaryota</taxon>
        <taxon>Metazoa</taxon>
        <taxon>Chordata</taxon>
        <taxon>Craniata</taxon>
        <taxon>Vertebrata</taxon>
        <taxon>Euteleostomi</taxon>
        <taxon>Actinopterygii</taxon>
        <taxon>Neopterygii</taxon>
        <taxon>Teleostei</taxon>
        <taxon>Ostariophysi</taxon>
        <taxon>Cypriniformes</taxon>
        <taxon>Cyprinidae</taxon>
        <taxon>Labeoninae</taxon>
        <taxon>Labeonini</taxon>
        <taxon>Cirrhinus</taxon>
    </lineage>
</organism>
<dbReference type="EMBL" id="JAMKFB020000009">
    <property type="protein sequence ID" value="KAL0183971.1"/>
    <property type="molecule type" value="Genomic_DNA"/>
</dbReference>
<dbReference type="Gene3D" id="3.30.470.20">
    <property type="entry name" value="ATP-grasp fold, B domain"/>
    <property type="match status" value="1"/>
</dbReference>
<dbReference type="InterPro" id="IPR004344">
    <property type="entry name" value="TTL/TTLL_fam"/>
</dbReference>
<gene>
    <name evidence="4" type="ORF">M9458_019667</name>
</gene>
<comment type="caution">
    <text evidence="4">The sequence shown here is derived from an EMBL/GenBank/DDBJ whole genome shotgun (WGS) entry which is preliminary data.</text>
</comment>
<reference evidence="4 5" key="1">
    <citation type="submission" date="2024-05" db="EMBL/GenBank/DDBJ databases">
        <title>Genome sequencing and assembly of Indian major carp, Cirrhinus mrigala (Hamilton, 1822).</title>
        <authorList>
            <person name="Mohindra V."/>
            <person name="Chowdhury L.M."/>
            <person name="Lal K."/>
            <person name="Jena J.K."/>
        </authorList>
    </citation>
    <scope>NUCLEOTIDE SEQUENCE [LARGE SCALE GENOMIC DNA]</scope>
    <source>
        <strain evidence="4">CM1030</strain>
        <tissue evidence="4">Blood</tissue>
    </source>
</reference>